<dbReference type="PANTHER" id="PTHR22883">
    <property type="entry name" value="ZINC FINGER DHHC DOMAIN CONTAINING PROTEIN"/>
    <property type="match status" value="1"/>
</dbReference>
<evidence type="ECO:0000256" key="7">
    <source>
        <dbReference type="RuleBase" id="RU079119"/>
    </source>
</evidence>
<name>A0A146KEQ6_9EUKA</name>
<dbReference type="PROSITE" id="PS50216">
    <property type="entry name" value="DHHC"/>
    <property type="match status" value="1"/>
</dbReference>
<evidence type="ECO:0000256" key="4">
    <source>
        <dbReference type="ARBA" id="ARBA00022989"/>
    </source>
</evidence>
<organism evidence="9">
    <name type="scientific">Trepomonas sp. PC1</name>
    <dbReference type="NCBI Taxonomy" id="1076344"/>
    <lineage>
        <taxon>Eukaryota</taxon>
        <taxon>Metamonada</taxon>
        <taxon>Diplomonadida</taxon>
        <taxon>Hexamitidae</taxon>
        <taxon>Hexamitinae</taxon>
        <taxon>Trepomonas</taxon>
    </lineage>
</organism>
<proteinExistence type="inferred from homology"/>
<keyword evidence="3 7" id="KW-0812">Transmembrane</keyword>
<evidence type="ECO:0000256" key="2">
    <source>
        <dbReference type="ARBA" id="ARBA00022679"/>
    </source>
</evidence>
<dbReference type="InterPro" id="IPR039859">
    <property type="entry name" value="PFA4/ZDH16/20/ERF2-like"/>
</dbReference>
<sequence>METKLIDDNINTQKLRKQPAEHIGTFVMQCFMILVNLFTFFVLDIPGLPIYGIIISSVFYTFSIANYLYGWYMVITVKNYLEIPNDLPQSTFCNKCNCYRPEKCHHCSTCDRCILDFDHHCPWVLNCVGKYNHCYFIKYTFWVSIITLINSFTCLAAGLMHNFGSVFNLWNKDYQMLYWMVFGLVMMGNMIGMSGFGMTLSHMQLAFTGIKTFDIMTGRINKVGCKGSKANLNKVFNGQFWKCMLWFHKVKF</sequence>
<keyword evidence="6 7" id="KW-0012">Acyltransferase</keyword>
<evidence type="ECO:0000256" key="3">
    <source>
        <dbReference type="ARBA" id="ARBA00022692"/>
    </source>
</evidence>
<reference evidence="9" key="1">
    <citation type="submission" date="2015-07" db="EMBL/GenBank/DDBJ databases">
        <title>Adaptation to a free-living lifestyle via gene acquisitions in the diplomonad Trepomonas sp. PC1.</title>
        <authorList>
            <person name="Xu F."/>
            <person name="Jerlstrom-Hultqvist J."/>
            <person name="Kolisko M."/>
            <person name="Simpson A.G.B."/>
            <person name="Roger A.J."/>
            <person name="Svard S.G."/>
            <person name="Andersson J.O."/>
        </authorList>
    </citation>
    <scope>NUCLEOTIDE SEQUENCE</scope>
    <source>
        <strain evidence="9">PC1</strain>
    </source>
</reference>
<dbReference type="EC" id="2.3.1.225" evidence="7"/>
<feature type="transmembrane region" description="Helical" evidence="7">
    <location>
        <begin position="139"/>
        <end position="164"/>
    </location>
</feature>
<gene>
    <name evidence="9" type="ORF">TPC1_13008</name>
</gene>
<dbReference type="GO" id="GO:0019706">
    <property type="term" value="F:protein-cysteine S-palmitoyltransferase activity"/>
    <property type="evidence" value="ECO:0007669"/>
    <property type="project" value="UniProtKB-EC"/>
</dbReference>
<evidence type="ECO:0000259" key="8">
    <source>
        <dbReference type="Pfam" id="PF01529"/>
    </source>
</evidence>
<dbReference type="AlphaFoldDB" id="A0A146KEQ6"/>
<dbReference type="GO" id="GO:0006612">
    <property type="term" value="P:protein targeting to membrane"/>
    <property type="evidence" value="ECO:0007669"/>
    <property type="project" value="TreeGrafter"/>
</dbReference>
<keyword evidence="2 7" id="KW-0808">Transferase</keyword>
<keyword evidence="4 7" id="KW-1133">Transmembrane helix</keyword>
<evidence type="ECO:0000313" key="9">
    <source>
        <dbReference type="EMBL" id="JAP94364.1"/>
    </source>
</evidence>
<comment type="similarity">
    <text evidence="7">Belongs to the DHHC palmitoyltransferase family.</text>
</comment>
<evidence type="ECO:0000256" key="5">
    <source>
        <dbReference type="ARBA" id="ARBA00023136"/>
    </source>
</evidence>
<dbReference type="GO" id="GO:0016020">
    <property type="term" value="C:membrane"/>
    <property type="evidence" value="ECO:0007669"/>
    <property type="project" value="UniProtKB-SubCell"/>
</dbReference>
<dbReference type="GO" id="GO:0005783">
    <property type="term" value="C:endoplasmic reticulum"/>
    <property type="evidence" value="ECO:0007669"/>
    <property type="project" value="TreeGrafter"/>
</dbReference>
<dbReference type="InterPro" id="IPR001594">
    <property type="entry name" value="Palmitoyltrfase_DHHC"/>
</dbReference>
<evidence type="ECO:0000256" key="1">
    <source>
        <dbReference type="ARBA" id="ARBA00004141"/>
    </source>
</evidence>
<feature type="domain" description="Palmitoyltransferase DHHC" evidence="8">
    <location>
        <begin position="89"/>
        <end position="216"/>
    </location>
</feature>
<dbReference type="EMBL" id="GDID01002242">
    <property type="protein sequence ID" value="JAP94364.1"/>
    <property type="molecule type" value="Transcribed_RNA"/>
</dbReference>
<comment type="subcellular location">
    <subcellularLocation>
        <location evidence="1">Membrane</location>
        <topology evidence="1">Multi-pass membrane protein</topology>
    </subcellularLocation>
</comment>
<comment type="catalytic activity">
    <reaction evidence="7">
        <text>L-cysteinyl-[protein] + hexadecanoyl-CoA = S-hexadecanoyl-L-cysteinyl-[protein] + CoA</text>
        <dbReference type="Rhea" id="RHEA:36683"/>
        <dbReference type="Rhea" id="RHEA-COMP:10131"/>
        <dbReference type="Rhea" id="RHEA-COMP:11032"/>
        <dbReference type="ChEBI" id="CHEBI:29950"/>
        <dbReference type="ChEBI" id="CHEBI:57287"/>
        <dbReference type="ChEBI" id="CHEBI:57379"/>
        <dbReference type="ChEBI" id="CHEBI:74151"/>
        <dbReference type="EC" id="2.3.1.225"/>
    </reaction>
</comment>
<feature type="transmembrane region" description="Helical" evidence="7">
    <location>
        <begin position="176"/>
        <end position="196"/>
    </location>
</feature>
<protein>
    <recommendedName>
        <fullName evidence="7">Palmitoyltransferase</fullName>
        <ecNumber evidence="7">2.3.1.225</ecNumber>
    </recommendedName>
</protein>
<comment type="domain">
    <text evidence="7">The DHHC domain is required for palmitoyltransferase activity.</text>
</comment>
<accession>A0A146KEQ6</accession>
<dbReference type="Pfam" id="PF01529">
    <property type="entry name" value="DHHC"/>
    <property type="match status" value="1"/>
</dbReference>
<feature type="transmembrane region" description="Helical" evidence="7">
    <location>
        <begin position="49"/>
        <end position="69"/>
    </location>
</feature>
<feature type="transmembrane region" description="Helical" evidence="7">
    <location>
        <begin position="23"/>
        <end position="43"/>
    </location>
</feature>
<dbReference type="GO" id="GO:0005794">
    <property type="term" value="C:Golgi apparatus"/>
    <property type="evidence" value="ECO:0007669"/>
    <property type="project" value="TreeGrafter"/>
</dbReference>
<keyword evidence="5 7" id="KW-0472">Membrane</keyword>
<evidence type="ECO:0000256" key="6">
    <source>
        <dbReference type="ARBA" id="ARBA00023315"/>
    </source>
</evidence>